<gene>
    <name evidence="2" type="ORF">EVA_16973</name>
</gene>
<dbReference type="PANTHER" id="PTHR43358">
    <property type="entry name" value="ALPHA/BETA-HYDROLASE"/>
    <property type="match status" value="1"/>
</dbReference>
<dbReference type="EMBL" id="AMCI01006104">
    <property type="protein sequence ID" value="EJW94922.1"/>
    <property type="molecule type" value="Genomic_DNA"/>
</dbReference>
<accession>J9FZE7</accession>
<dbReference type="GO" id="GO:0008236">
    <property type="term" value="F:serine-type peptidase activity"/>
    <property type="evidence" value="ECO:0007669"/>
    <property type="project" value="InterPro"/>
</dbReference>
<dbReference type="Gene3D" id="3.40.50.1820">
    <property type="entry name" value="alpha/beta hydrolase"/>
    <property type="match status" value="1"/>
</dbReference>
<dbReference type="InterPro" id="IPR052920">
    <property type="entry name" value="DNA-binding_regulatory"/>
</dbReference>
<evidence type="ECO:0000313" key="2">
    <source>
        <dbReference type="EMBL" id="EJW94922.1"/>
    </source>
</evidence>
<reference evidence="2" key="1">
    <citation type="journal article" date="2012" name="PLoS ONE">
        <title>Gene sets for utilization of primary and secondary nutrition supplies in the distal gut of endangered iberian lynx.</title>
        <authorList>
            <person name="Alcaide M."/>
            <person name="Messina E."/>
            <person name="Richter M."/>
            <person name="Bargiela R."/>
            <person name="Peplies J."/>
            <person name="Huws S.A."/>
            <person name="Newbold C.J."/>
            <person name="Golyshin P.N."/>
            <person name="Simon M.A."/>
            <person name="Lopez G."/>
            <person name="Yakimov M.M."/>
            <person name="Ferrer M."/>
        </authorList>
    </citation>
    <scope>NUCLEOTIDE SEQUENCE</scope>
</reference>
<dbReference type="Pfam" id="PF00326">
    <property type="entry name" value="Peptidase_S9"/>
    <property type="match status" value="1"/>
</dbReference>
<protein>
    <submittedName>
        <fullName evidence="2">Family S9 peptidase</fullName>
    </submittedName>
</protein>
<name>J9FZE7_9ZZZZ</name>
<organism evidence="2">
    <name type="scientific">gut metagenome</name>
    <dbReference type="NCBI Taxonomy" id="749906"/>
    <lineage>
        <taxon>unclassified sequences</taxon>
        <taxon>metagenomes</taxon>
        <taxon>organismal metagenomes</taxon>
    </lineage>
</organism>
<comment type="caution">
    <text evidence="2">The sequence shown here is derived from an EMBL/GenBank/DDBJ whole genome shotgun (WGS) entry which is preliminary data.</text>
</comment>
<dbReference type="GO" id="GO:0006508">
    <property type="term" value="P:proteolysis"/>
    <property type="evidence" value="ECO:0007669"/>
    <property type="project" value="InterPro"/>
</dbReference>
<dbReference type="InterPro" id="IPR001375">
    <property type="entry name" value="Peptidase_S9_cat"/>
</dbReference>
<sequence>MHYFKKLLLPTLLVLLLLVPPIVSWCLLDYSLTPESHNRDYAYKWAQADSLYPGLHAWHDSLQAIGQRRDTFITAPDGTRLHAVYVRASQPTRHTAVLVHGYTDCHIDMMHLGRMYHRDLHMNILLPDLRYAGKSEGTHIQMGWLDRLDVKQWIRIVPQLFGDSTEVVVHGVSMGAATTMMVSGDHDVPPYVQAYVEDCGYTSVDEQFSKELKERFFLPRIPFIPLASVLCNFRYGWKFEEASPLHQVAQCTRPMLFIHGTADAFVPTRMVYPLYAAHPGPKALWLTTGTEHAKSYYDYPQEYTQRISNFLKQHTPN</sequence>
<dbReference type="PANTHER" id="PTHR43358:SF4">
    <property type="entry name" value="ALPHA_BETA HYDROLASE FOLD-1 DOMAIN-CONTAINING PROTEIN"/>
    <property type="match status" value="1"/>
</dbReference>
<feature type="domain" description="Peptidase S9 prolyl oligopeptidase catalytic" evidence="1">
    <location>
        <begin position="158"/>
        <end position="314"/>
    </location>
</feature>
<dbReference type="AlphaFoldDB" id="J9FZE7"/>
<dbReference type="SUPFAM" id="SSF53474">
    <property type="entry name" value="alpha/beta-Hydrolases"/>
    <property type="match status" value="1"/>
</dbReference>
<proteinExistence type="predicted"/>
<dbReference type="InterPro" id="IPR029058">
    <property type="entry name" value="AB_hydrolase_fold"/>
</dbReference>
<evidence type="ECO:0000259" key="1">
    <source>
        <dbReference type="Pfam" id="PF00326"/>
    </source>
</evidence>